<dbReference type="GO" id="GO:0005634">
    <property type="term" value="C:nucleus"/>
    <property type="evidence" value="ECO:0007669"/>
    <property type="project" value="UniProtKB-SubCell"/>
</dbReference>
<proteinExistence type="predicted"/>
<dbReference type="OrthoDB" id="6365676at2759"/>
<organism evidence="12 13">
    <name type="scientific">Piromyces finnis</name>
    <dbReference type="NCBI Taxonomy" id="1754191"/>
    <lineage>
        <taxon>Eukaryota</taxon>
        <taxon>Fungi</taxon>
        <taxon>Fungi incertae sedis</taxon>
        <taxon>Chytridiomycota</taxon>
        <taxon>Chytridiomycota incertae sedis</taxon>
        <taxon>Neocallimastigomycetes</taxon>
        <taxon>Neocallimastigales</taxon>
        <taxon>Neocallimastigaceae</taxon>
        <taxon>Piromyces</taxon>
    </lineage>
</organism>
<feature type="domain" description="C2H2-type" evidence="11">
    <location>
        <begin position="60"/>
        <end position="87"/>
    </location>
</feature>
<dbReference type="GO" id="GO:0005737">
    <property type="term" value="C:cytoplasm"/>
    <property type="evidence" value="ECO:0007669"/>
    <property type="project" value="TreeGrafter"/>
</dbReference>
<keyword evidence="8" id="KW-0539">Nucleus</keyword>
<evidence type="ECO:0000256" key="7">
    <source>
        <dbReference type="ARBA" id="ARBA00023163"/>
    </source>
</evidence>
<dbReference type="Proteomes" id="UP000193719">
    <property type="component" value="Unassembled WGS sequence"/>
</dbReference>
<dbReference type="AlphaFoldDB" id="A0A1Y1VLW6"/>
<evidence type="ECO:0000256" key="3">
    <source>
        <dbReference type="ARBA" id="ARBA00022737"/>
    </source>
</evidence>
<feature type="region of interest" description="Disordered" evidence="10">
    <location>
        <begin position="492"/>
        <end position="590"/>
    </location>
</feature>
<keyword evidence="13" id="KW-1185">Reference proteome</keyword>
<dbReference type="PANTHER" id="PTHR47428:SF1">
    <property type="entry name" value="REGULATORY PROTEIN MIG1-RELATED"/>
    <property type="match status" value="1"/>
</dbReference>
<keyword evidence="4 9" id="KW-0863">Zinc-finger</keyword>
<feature type="compositionally biased region" description="Low complexity" evidence="10">
    <location>
        <begin position="494"/>
        <end position="506"/>
    </location>
</feature>
<accession>A0A1Y1VLW6</accession>
<keyword evidence="5" id="KW-0862">Zinc</keyword>
<feature type="compositionally biased region" description="Basic and acidic residues" evidence="10">
    <location>
        <begin position="275"/>
        <end position="290"/>
    </location>
</feature>
<comment type="subcellular location">
    <subcellularLocation>
        <location evidence="1">Nucleus</location>
    </subcellularLocation>
</comment>
<gene>
    <name evidence="12" type="ORF">BCR36DRAFT_408279</name>
</gene>
<evidence type="ECO:0000256" key="8">
    <source>
        <dbReference type="ARBA" id="ARBA00023242"/>
    </source>
</evidence>
<keyword evidence="2" id="KW-0479">Metal-binding</keyword>
<sequence>MYSKILPSEIFNPPPNPPPNLLPPNPLLPNHQQPPNPQPKFLQNTKKTNPQENNNYERLFHCSTCLKTFKRCEHLIRHLRIHSGEKPYKCSYFNCNKRFSRRDGLKRHEQLHYQKQKQPNKIGILKKKKIHDTKFLNKSYNNNNNTNRLIPLPFENRHYTLPASNNPIIKHKQDYSYFPYSYDSPGSKKMDYSPLSRYNNNNEDQRYPQDSDNKDYLIPKKSIQYIPDNVYNNKNYLEYESSGCKDSHSSFSLSKRYPPIQETYSNSSSVTCFPPHDKDPYYNGGEDKGNYPENYLNENLLPSSSSHKDPYYSKNSPYPLEPNSTNAYPMDPLQLIHHYKDNSPSPKEEEGYLISQKNYKNYTHRTPNAPPPLEEEEINHSSWNSNDKRYLSPRKHCYSNTTYGCYTNPSNTFTTNQKNNNLSPKSKEISNDLLSSYKQDTHKDNKNYCPILFNHYTNESLSNKEDYSTRYTSTSTPTTFATDRIELFVSPKDSFSNKNSNSESSSRTLVNVMDKKDDQEKDIHDVKKLYSSTIFPPPKFNDQDSEKTEMNISRKDDTSSSNCNSNDPYNANALFYDDDDDDTTTEKEPHQYIKNENNSTHYNSPIKFGMKEGERINKIERKITSLDNPCELSNLDDSLQGNSIKKEPLPPPSLYHMNAINDDDNDNDNNNNNIKNIMSISFITNFCSS</sequence>
<dbReference type="PROSITE" id="PS00028">
    <property type="entry name" value="ZINC_FINGER_C2H2_1"/>
    <property type="match status" value="2"/>
</dbReference>
<reference evidence="12 13" key="1">
    <citation type="submission" date="2016-08" db="EMBL/GenBank/DDBJ databases">
        <title>Genomes of anaerobic fungi encode conserved fungal cellulosomes for biomass hydrolysis.</title>
        <authorList>
            <consortium name="DOE Joint Genome Institute"/>
            <person name="Haitjema C.H."/>
            <person name="Gilmore S.P."/>
            <person name="Henske J.K."/>
            <person name="Solomon K.V."/>
            <person name="De Groot R."/>
            <person name="Kuo A."/>
            <person name="Mondo S.J."/>
            <person name="Salamov A.A."/>
            <person name="Labutti K."/>
            <person name="Zhao Z."/>
            <person name="Chiniquy J."/>
            <person name="Barry K."/>
            <person name="Brewer H.M."/>
            <person name="Purvine S.O."/>
            <person name="Wright A.T."/>
            <person name="Boxma B."/>
            <person name="Van Alen T."/>
            <person name="Hackstein J.H."/>
            <person name="Baker S.E."/>
            <person name="Grigoriev I.V."/>
            <person name="O'Malley M.A."/>
        </authorList>
    </citation>
    <scope>NUCLEOTIDE SEQUENCE [LARGE SCALE GENOMIC DNA]</scope>
    <source>
        <strain evidence="13">finn</strain>
    </source>
</reference>
<dbReference type="PROSITE" id="PS50157">
    <property type="entry name" value="ZINC_FINGER_C2H2_2"/>
    <property type="match status" value="2"/>
</dbReference>
<feature type="compositionally biased region" description="Pro residues" evidence="10">
    <location>
        <begin position="12"/>
        <end position="38"/>
    </location>
</feature>
<evidence type="ECO:0000256" key="5">
    <source>
        <dbReference type="ARBA" id="ARBA00022833"/>
    </source>
</evidence>
<protein>
    <recommendedName>
        <fullName evidence="11">C2H2-type domain-containing protein</fullName>
    </recommendedName>
</protein>
<dbReference type="GO" id="GO:0000978">
    <property type="term" value="F:RNA polymerase II cis-regulatory region sequence-specific DNA binding"/>
    <property type="evidence" value="ECO:0007669"/>
    <property type="project" value="TreeGrafter"/>
</dbReference>
<feature type="compositionally biased region" description="Low complexity" evidence="10">
    <location>
        <begin position="291"/>
        <end position="305"/>
    </location>
</feature>
<dbReference type="PANTHER" id="PTHR47428">
    <property type="entry name" value="REGULATORY PROTEIN MIG1-RELATED"/>
    <property type="match status" value="1"/>
</dbReference>
<evidence type="ECO:0000313" key="13">
    <source>
        <dbReference type="Proteomes" id="UP000193719"/>
    </source>
</evidence>
<dbReference type="InterPro" id="IPR013087">
    <property type="entry name" value="Znf_C2H2_type"/>
</dbReference>
<feature type="compositionally biased region" description="Polar residues" evidence="10">
    <location>
        <begin position="41"/>
        <end position="53"/>
    </location>
</feature>
<evidence type="ECO:0000259" key="11">
    <source>
        <dbReference type="PROSITE" id="PS50157"/>
    </source>
</evidence>
<keyword evidence="7" id="KW-0804">Transcription</keyword>
<evidence type="ECO:0000256" key="10">
    <source>
        <dbReference type="SAM" id="MobiDB-lite"/>
    </source>
</evidence>
<dbReference type="InterPro" id="IPR036236">
    <property type="entry name" value="Znf_C2H2_sf"/>
</dbReference>
<evidence type="ECO:0000256" key="2">
    <source>
        <dbReference type="ARBA" id="ARBA00022723"/>
    </source>
</evidence>
<evidence type="ECO:0000256" key="4">
    <source>
        <dbReference type="ARBA" id="ARBA00022771"/>
    </source>
</evidence>
<feature type="domain" description="C2H2-type" evidence="11">
    <location>
        <begin position="88"/>
        <end position="117"/>
    </location>
</feature>
<dbReference type="STRING" id="1754191.A0A1Y1VLW6"/>
<feature type="compositionally biased region" description="Basic and acidic residues" evidence="10">
    <location>
        <begin position="541"/>
        <end position="558"/>
    </location>
</feature>
<feature type="compositionally biased region" description="Basic and acidic residues" evidence="10">
    <location>
        <begin position="513"/>
        <end position="528"/>
    </location>
</feature>
<dbReference type="EMBL" id="MCFH01000002">
    <property type="protein sequence ID" value="ORX59908.1"/>
    <property type="molecule type" value="Genomic_DNA"/>
</dbReference>
<dbReference type="SMART" id="SM00355">
    <property type="entry name" value="ZnF_C2H2"/>
    <property type="match status" value="2"/>
</dbReference>
<evidence type="ECO:0000256" key="9">
    <source>
        <dbReference type="PROSITE-ProRule" id="PRU00042"/>
    </source>
</evidence>
<dbReference type="Gene3D" id="3.30.160.60">
    <property type="entry name" value="Classic Zinc Finger"/>
    <property type="match status" value="2"/>
</dbReference>
<feature type="region of interest" description="Disordered" evidence="10">
    <location>
        <begin position="189"/>
        <end position="215"/>
    </location>
</feature>
<dbReference type="GO" id="GO:0008270">
    <property type="term" value="F:zinc ion binding"/>
    <property type="evidence" value="ECO:0007669"/>
    <property type="project" value="UniProtKB-KW"/>
</dbReference>
<comment type="caution">
    <text evidence="12">The sequence shown here is derived from an EMBL/GenBank/DDBJ whole genome shotgun (WGS) entry which is preliminary data.</text>
</comment>
<dbReference type="FunFam" id="3.30.160.60:FF:002343">
    <property type="entry name" value="Zinc finger protein 33A"/>
    <property type="match status" value="1"/>
</dbReference>
<dbReference type="InterPro" id="IPR051007">
    <property type="entry name" value="creA/MIG_C2H2-ZnF"/>
</dbReference>
<name>A0A1Y1VLW6_9FUNG</name>
<keyword evidence="3" id="KW-0677">Repeat</keyword>
<evidence type="ECO:0000313" key="12">
    <source>
        <dbReference type="EMBL" id="ORX59908.1"/>
    </source>
</evidence>
<dbReference type="GO" id="GO:0000433">
    <property type="term" value="P:carbon catabolite repression of transcription from RNA polymerase II promoter by glucose"/>
    <property type="evidence" value="ECO:0007669"/>
    <property type="project" value="TreeGrafter"/>
</dbReference>
<reference evidence="12 13" key="2">
    <citation type="submission" date="2016-08" db="EMBL/GenBank/DDBJ databases">
        <title>Pervasive Adenine N6-methylation of Active Genes in Fungi.</title>
        <authorList>
            <consortium name="DOE Joint Genome Institute"/>
            <person name="Mondo S.J."/>
            <person name="Dannebaum R.O."/>
            <person name="Kuo R.C."/>
            <person name="Labutti K."/>
            <person name="Haridas S."/>
            <person name="Kuo A."/>
            <person name="Salamov A."/>
            <person name="Ahrendt S.R."/>
            <person name="Lipzen A."/>
            <person name="Sullivan W."/>
            <person name="Andreopoulos W.B."/>
            <person name="Clum A."/>
            <person name="Lindquist E."/>
            <person name="Daum C."/>
            <person name="Ramamoorthy G.K."/>
            <person name="Gryganskyi A."/>
            <person name="Culley D."/>
            <person name="Magnuson J.K."/>
            <person name="James T.Y."/>
            <person name="O'Malley M.A."/>
            <person name="Stajich J.E."/>
            <person name="Spatafora J.W."/>
            <person name="Visel A."/>
            <person name="Grigoriev I.V."/>
        </authorList>
    </citation>
    <scope>NUCLEOTIDE SEQUENCE [LARGE SCALE GENOMIC DNA]</scope>
    <source>
        <strain evidence="13">finn</strain>
    </source>
</reference>
<feature type="compositionally biased region" description="Basic and acidic residues" evidence="10">
    <location>
        <begin position="203"/>
        <end position="215"/>
    </location>
</feature>
<keyword evidence="6" id="KW-0805">Transcription regulation</keyword>
<evidence type="ECO:0000256" key="6">
    <source>
        <dbReference type="ARBA" id="ARBA00023015"/>
    </source>
</evidence>
<dbReference type="Pfam" id="PF00096">
    <property type="entry name" value="zf-C2H2"/>
    <property type="match status" value="1"/>
</dbReference>
<feature type="region of interest" description="Disordered" evidence="10">
    <location>
        <begin position="264"/>
        <end position="321"/>
    </location>
</feature>
<feature type="region of interest" description="Disordered" evidence="10">
    <location>
        <begin position="1"/>
        <end position="53"/>
    </location>
</feature>
<evidence type="ECO:0000256" key="1">
    <source>
        <dbReference type="ARBA" id="ARBA00004123"/>
    </source>
</evidence>
<dbReference type="SUPFAM" id="SSF57667">
    <property type="entry name" value="beta-beta-alpha zinc fingers"/>
    <property type="match status" value="1"/>
</dbReference>